<comment type="caution">
    <text evidence="3">The sequence shown here is derived from an EMBL/GenBank/DDBJ whole genome shotgun (WGS) entry which is preliminary data.</text>
</comment>
<keyword evidence="4" id="KW-1185">Reference proteome</keyword>
<evidence type="ECO:0000313" key="3">
    <source>
        <dbReference type="EMBL" id="MFC0860855.1"/>
    </source>
</evidence>
<evidence type="ECO:0000256" key="1">
    <source>
        <dbReference type="SAM" id="MobiDB-lite"/>
    </source>
</evidence>
<dbReference type="EMBL" id="JBHMQT010000003">
    <property type="protein sequence ID" value="MFC0860855.1"/>
    <property type="molecule type" value="Genomic_DNA"/>
</dbReference>
<keyword evidence="2" id="KW-0812">Transmembrane</keyword>
<feature type="transmembrane region" description="Helical" evidence="2">
    <location>
        <begin position="208"/>
        <end position="232"/>
    </location>
</feature>
<protein>
    <recommendedName>
        <fullName evidence="5">CPBP family intramembrane metalloprotease</fullName>
    </recommendedName>
</protein>
<organism evidence="3 4">
    <name type="scientific">Sphaerimonospora cavernae</name>
    <dbReference type="NCBI Taxonomy" id="1740611"/>
    <lineage>
        <taxon>Bacteria</taxon>
        <taxon>Bacillati</taxon>
        <taxon>Actinomycetota</taxon>
        <taxon>Actinomycetes</taxon>
        <taxon>Streptosporangiales</taxon>
        <taxon>Streptosporangiaceae</taxon>
        <taxon>Sphaerimonospora</taxon>
    </lineage>
</organism>
<gene>
    <name evidence="3" type="ORF">ACFHYQ_00950</name>
</gene>
<evidence type="ECO:0000256" key="2">
    <source>
        <dbReference type="SAM" id="Phobius"/>
    </source>
</evidence>
<accession>A0ABV6TXC4</accession>
<dbReference type="Proteomes" id="UP001589870">
    <property type="component" value="Unassembled WGS sequence"/>
</dbReference>
<keyword evidence="2" id="KW-1133">Transmembrane helix</keyword>
<feature type="transmembrane region" description="Helical" evidence="2">
    <location>
        <begin position="121"/>
        <end position="148"/>
    </location>
</feature>
<keyword evidence="2" id="KW-0472">Membrane</keyword>
<feature type="transmembrane region" description="Helical" evidence="2">
    <location>
        <begin position="252"/>
        <end position="276"/>
    </location>
</feature>
<feature type="transmembrane region" description="Helical" evidence="2">
    <location>
        <begin position="311"/>
        <end position="329"/>
    </location>
</feature>
<reference evidence="3 4" key="1">
    <citation type="submission" date="2024-09" db="EMBL/GenBank/DDBJ databases">
        <authorList>
            <person name="Sun Q."/>
            <person name="Mori K."/>
        </authorList>
    </citation>
    <scope>NUCLEOTIDE SEQUENCE [LARGE SCALE GENOMIC DNA]</scope>
    <source>
        <strain evidence="3 4">TBRC 1851</strain>
    </source>
</reference>
<evidence type="ECO:0000313" key="4">
    <source>
        <dbReference type="Proteomes" id="UP001589870"/>
    </source>
</evidence>
<feature type="transmembrane region" description="Helical" evidence="2">
    <location>
        <begin position="367"/>
        <end position="388"/>
    </location>
</feature>
<feature type="transmembrane region" description="Helical" evidence="2">
    <location>
        <begin position="168"/>
        <end position="188"/>
    </location>
</feature>
<feature type="compositionally biased region" description="Low complexity" evidence="1">
    <location>
        <begin position="24"/>
        <end position="36"/>
    </location>
</feature>
<feature type="transmembrane region" description="Helical" evidence="2">
    <location>
        <begin position="288"/>
        <end position="305"/>
    </location>
</feature>
<dbReference type="RefSeq" id="WP_394299117.1">
    <property type="nucleotide sequence ID" value="NZ_JBHMQT010000003.1"/>
</dbReference>
<sequence>MKIPPSPGPGWKFNSPPGWPPTPEGWEPNEGWAGPDPSWPAPPSYWSWWVRPGAAAAAPSPAPTHTTQQHVPYQSGAVSYGRDPASYARSVTWKPSTSAIPSGLRFHLLARTPLNSPSRTIGALVAGLVGGTVVGLIGAALAGAVAVIAGYGETHVQRTVSDSQWELISSSVALSLVLAYLLVVPRLVQGRPLGSLISVEGKPRADLLISCLGLAVIVEIVSYGFAFALGRLDGSTVRPLYYWVDGLSMASLYPIIIIMILLVPAAAWWPCVMGFILQAPGIRTATPWAGIAAATVASVLIQGAVTPGFAAVDLLSVTIFALMGAWLAVRTGGLEAAYAMNLASISMNTLKQIGVAQLHVAPIPPEGLYLVGQLIGPVLFVTGVMFLAKILRIRVLSP</sequence>
<name>A0ABV6TXC4_9ACTN</name>
<feature type="region of interest" description="Disordered" evidence="1">
    <location>
        <begin position="1"/>
        <end position="38"/>
    </location>
</feature>
<evidence type="ECO:0008006" key="5">
    <source>
        <dbReference type="Google" id="ProtNLM"/>
    </source>
</evidence>
<proteinExistence type="predicted"/>